<reference evidence="1 2" key="1">
    <citation type="submission" date="2019-03" db="EMBL/GenBank/DDBJ databases">
        <title>Algoriphagus aquimaris sp. nov., isolated form marine sediment in Pohang, Korea.</title>
        <authorList>
            <person name="Kim J."/>
            <person name="Yoon S.-H."/>
            <person name="Lee S.-S."/>
        </authorList>
    </citation>
    <scope>NUCLEOTIDE SEQUENCE [LARGE SCALE GENOMIC DNA]</scope>
    <source>
        <strain evidence="1 2">F21</strain>
    </source>
</reference>
<dbReference type="Pfam" id="PF14052">
    <property type="entry name" value="Caps_assemb_Wzi"/>
    <property type="match status" value="1"/>
</dbReference>
<keyword evidence="2" id="KW-1185">Reference proteome</keyword>
<gene>
    <name evidence="1" type="ORF">E1898_05525</name>
</gene>
<organism evidence="1 2">
    <name type="scientific">Algoriphagus formosus</name>
    <dbReference type="NCBI Taxonomy" id="2007308"/>
    <lineage>
        <taxon>Bacteria</taxon>
        <taxon>Pseudomonadati</taxon>
        <taxon>Bacteroidota</taxon>
        <taxon>Cytophagia</taxon>
        <taxon>Cytophagales</taxon>
        <taxon>Cyclobacteriaceae</taxon>
        <taxon>Algoriphagus</taxon>
    </lineage>
</organism>
<dbReference type="Gene3D" id="2.40.160.130">
    <property type="entry name" value="Capsule assembly protein Wzi"/>
    <property type="match status" value="1"/>
</dbReference>
<dbReference type="InterPro" id="IPR026950">
    <property type="entry name" value="Caps_assemb_Wzi"/>
</dbReference>
<dbReference type="AlphaFoldDB" id="A0A4R5V6V2"/>
<protein>
    <recommendedName>
        <fullName evidence="3">Capsule assembly Wzi family protein</fullName>
    </recommendedName>
</protein>
<name>A0A4R5V6V2_9BACT</name>
<comment type="caution">
    <text evidence="1">The sequence shown here is derived from an EMBL/GenBank/DDBJ whole genome shotgun (WGS) entry which is preliminary data.</text>
</comment>
<evidence type="ECO:0000313" key="1">
    <source>
        <dbReference type="EMBL" id="TDK47325.1"/>
    </source>
</evidence>
<evidence type="ECO:0000313" key="2">
    <source>
        <dbReference type="Proteomes" id="UP000295438"/>
    </source>
</evidence>
<proteinExistence type="predicted"/>
<dbReference type="InterPro" id="IPR038636">
    <property type="entry name" value="Wzi_sf"/>
</dbReference>
<evidence type="ECO:0008006" key="3">
    <source>
        <dbReference type="Google" id="ProtNLM"/>
    </source>
</evidence>
<accession>A0A4R5V6V2</accession>
<dbReference type="EMBL" id="SMUW01000029">
    <property type="protein sequence ID" value="TDK47325.1"/>
    <property type="molecule type" value="Genomic_DNA"/>
</dbReference>
<sequence>MNLKKGLLFFGSWLILFLNSYSQQLNVGLPIYEEYYRRQQLAGELGSMHSFMIRPLRLPELKKDLEDDLFLQIIEEDAKIDLLALPLISRNTYNSKRPYGWGNKGMLPNVGFQTYLSTGIFAKLGFFELQLQPEFVFGQNRPFVGFGSDFSTPVLQSRFFYWNNGDNPERFGTSPNSRLWWGQSSAKLNFGAFAIGISTENIWWGPGQFNSLTFSDNAEGFPHITLETRNPAKTFLGNFEGQLIVGRLENSLLPPTQIDFLNQRYFKDFDGDWRYLNGISISYNPIFLPNLFFGFSRTFQQYNSLKGDKFLDWFPIFEVFQKEGLFSNGNSVSYDSKGQDQQVVVSFRYLVPSAKFEIYGEYGRRDHAFNWREFILNPEHARAYLVGFQKLIALNNADDFLQIRGEYTHQQESVNRYIRYPGLIGNQTWHTHGLARGFVNRGEALGVGAGVGSNVMTFEISKVSKLNKRGILLERLANHQDFFYRAFGRSSGRQPWIDYSIGLLWDQSFEKLTLGTKIQLISSYNYQWQSNLNRSRDFAQNELDLALYLNLNLLYRFGN</sequence>
<dbReference type="Proteomes" id="UP000295438">
    <property type="component" value="Unassembled WGS sequence"/>
</dbReference>